<evidence type="ECO:0000313" key="1">
    <source>
        <dbReference type="EMBL" id="MCG2587812.1"/>
    </source>
</evidence>
<evidence type="ECO:0000313" key="2">
    <source>
        <dbReference type="Proteomes" id="UP001165366"/>
    </source>
</evidence>
<sequence>MNYRQFHDEMNAFPVFSIREIEKHFPGFDSRRLVEWQEKGYIQKLRNRFYFFTGNSVNERYLFFAANELYSPSYISLESALSWYGFIPEGVFQVTSCSSRKTQSFDTPLGSFSYRHIQPALFFGYHLEEWNNHHFAIAEPEKTVIDYLYLHHEIDEPDDFESLRWNSTEMNNSLSMEKVDTYASHIGSKALVKRLTTLKEFLDVNPT</sequence>
<protein>
    <recommendedName>
        <fullName evidence="3">Transcriptional regulator, AbiEi antitoxin, Type IV TA system</fullName>
    </recommendedName>
</protein>
<accession>A0ABS9KAH0</accession>
<dbReference type="Proteomes" id="UP001165366">
    <property type="component" value="Unassembled WGS sequence"/>
</dbReference>
<dbReference type="RefSeq" id="WP_237852655.1">
    <property type="nucleotide sequence ID" value="NZ_JAKLWS010000003.1"/>
</dbReference>
<keyword evidence="2" id="KW-1185">Reference proteome</keyword>
<evidence type="ECO:0008006" key="3">
    <source>
        <dbReference type="Google" id="ProtNLM"/>
    </source>
</evidence>
<proteinExistence type="predicted"/>
<organism evidence="1 2">
    <name type="scientific">Rhodohalobacter sulfatireducens</name>
    <dbReference type="NCBI Taxonomy" id="2911366"/>
    <lineage>
        <taxon>Bacteria</taxon>
        <taxon>Pseudomonadati</taxon>
        <taxon>Balneolota</taxon>
        <taxon>Balneolia</taxon>
        <taxon>Balneolales</taxon>
        <taxon>Balneolaceae</taxon>
        <taxon>Rhodohalobacter</taxon>
    </lineage>
</organism>
<gene>
    <name evidence="1" type="ORF">L6773_04500</name>
</gene>
<reference evidence="1" key="1">
    <citation type="submission" date="2022-01" db="EMBL/GenBank/DDBJ databases">
        <authorList>
            <person name="Wang Y."/>
        </authorList>
    </citation>
    <scope>NUCLEOTIDE SEQUENCE</scope>
    <source>
        <strain evidence="1">WB101</strain>
    </source>
</reference>
<name>A0ABS9KAH0_9BACT</name>
<reference evidence="1" key="2">
    <citation type="submission" date="2024-05" db="EMBL/GenBank/DDBJ databases">
        <title>Rhodohalobacter halophilus gen. nov., sp. nov., a moderately halophilic member of the family Balneolaceae.</title>
        <authorList>
            <person name="Xia J."/>
        </authorList>
    </citation>
    <scope>NUCLEOTIDE SEQUENCE</scope>
    <source>
        <strain evidence="1">WB101</strain>
    </source>
</reference>
<dbReference type="EMBL" id="JAKLWS010000003">
    <property type="protein sequence ID" value="MCG2587812.1"/>
    <property type="molecule type" value="Genomic_DNA"/>
</dbReference>
<comment type="caution">
    <text evidence="1">The sequence shown here is derived from an EMBL/GenBank/DDBJ whole genome shotgun (WGS) entry which is preliminary data.</text>
</comment>